<evidence type="ECO:0000256" key="1">
    <source>
        <dbReference type="ARBA" id="ARBA00004141"/>
    </source>
</evidence>
<dbReference type="InterPro" id="IPR052719">
    <property type="entry name" value="CvpA-like"/>
</dbReference>
<evidence type="ECO:0000256" key="2">
    <source>
        <dbReference type="ARBA" id="ARBA00022692"/>
    </source>
</evidence>
<reference evidence="6 7" key="1">
    <citation type="journal article" date="2012" name="Extremophiles">
        <title>Thermotomaculum hydrothermale gen. nov., sp. nov., a novel heterotrophic thermophile within the phylum Acidobacteria from a deep-sea hydrothermal vent chimney in the Southern Okinawa Trough.</title>
        <authorList>
            <person name="Izumi H."/>
            <person name="Nunoura T."/>
            <person name="Miyazaki M."/>
            <person name="Mino S."/>
            <person name="Toki T."/>
            <person name="Takai K."/>
            <person name="Sako Y."/>
            <person name="Sawabe T."/>
            <person name="Nakagawa S."/>
        </authorList>
    </citation>
    <scope>NUCLEOTIDE SEQUENCE [LARGE SCALE GENOMIC DNA]</scope>
    <source>
        <strain evidence="6 7">AC55</strain>
    </source>
</reference>
<comment type="subcellular location">
    <subcellularLocation>
        <location evidence="1">Membrane</location>
        <topology evidence="1">Multi-pass membrane protein</topology>
    </subcellularLocation>
</comment>
<dbReference type="AlphaFoldDB" id="A0A7R6PUN6"/>
<dbReference type="InterPro" id="IPR003825">
    <property type="entry name" value="Colicin-V_CvpA"/>
</dbReference>
<dbReference type="PANTHER" id="PTHR36926:SF1">
    <property type="entry name" value="COLICIN V PRODUCTION PROTEIN"/>
    <property type="match status" value="1"/>
</dbReference>
<keyword evidence="4 5" id="KW-0472">Membrane</keyword>
<evidence type="ECO:0000256" key="3">
    <source>
        <dbReference type="ARBA" id="ARBA00022989"/>
    </source>
</evidence>
<keyword evidence="3 5" id="KW-1133">Transmembrane helix</keyword>
<evidence type="ECO:0000313" key="6">
    <source>
        <dbReference type="EMBL" id="BBB33012.1"/>
    </source>
</evidence>
<sequence length="160" mass="18132">MNWIDIAVITIIIASGVFAFFKGFIREAFSIIGLIVATVLSFRFYRPFSIYLKSIIAAKPLREFITFLLIFFILLGIVALVSYLAKKLFQKAGLTFYDKLLGLLFGLVRGLLIAYVLVLIIETTNIAPKDLKNSKTYYAVKKTASLFIDKGTKVYKRIKK</sequence>
<dbReference type="Proteomes" id="UP000595564">
    <property type="component" value="Chromosome"/>
</dbReference>
<organism evidence="6 7">
    <name type="scientific">Thermotomaculum hydrothermale</name>
    <dbReference type="NCBI Taxonomy" id="981385"/>
    <lineage>
        <taxon>Bacteria</taxon>
        <taxon>Pseudomonadati</taxon>
        <taxon>Acidobacteriota</taxon>
        <taxon>Holophagae</taxon>
        <taxon>Thermotomaculales</taxon>
        <taxon>Thermotomaculaceae</taxon>
        <taxon>Thermotomaculum</taxon>
    </lineage>
</organism>
<feature type="transmembrane region" description="Helical" evidence="5">
    <location>
        <begin position="64"/>
        <end position="85"/>
    </location>
</feature>
<keyword evidence="7" id="KW-1185">Reference proteome</keyword>
<dbReference type="EMBL" id="AP017470">
    <property type="protein sequence ID" value="BBB33012.1"/>
    <property type="molecule type" value="Genomic_DNA"/>
</dbReference>
<accession>A0A7R6PUN6</accession>
<evidence type="ECO:0000256" key="5">
    <source>
        <dbReference type="SAM" id="Phobius"/>
    </source>
</evidence>
<feature type="transmembrane region" description="Helical" evidence="5">
    <location>
        <begin position="100"/>
        <end position="121"/>
    </location>
</feature>
<feature type="transmembrane region" description="Helical" evidence="5">
    <location>
        <begin position="7"/>
        <end position="25"/>
    </location>
</feature>
<evidence type="ECO:0000313" key="7">
    <source>
        <dbReference type="Proteomes" id="UP000595564"/>
    </source>
</evidence>
<dbReference type="GO" id="GO:0016020">
    <property type="term" value="C:membrane"/>
    <property type="evidence" value="ECO:0007669"/>
    <property type="project" value="UniProtKB-SubCell"/>
</dbReference>
<keyword evidence="2 5" id="KW-0812">Transmembrane</keyword>
<dbReference type="Pfam" id="PF02674">
    <property type="entry name" value="Colicin_V"/>
    <property type="match status" value="1"/>
</dbReference>
<protein>
    <submittedName>
        <fullName evidence="6">Membrane protein required for colicin V production</fullName>
    </submittedName>
</protein>
<gene>
    <name evidence="6" type="primary">cvpA</name>
    <name evidence="6" type="ORF">TTHT_1508</name>
</gene>
<proteinExistence type="predicted"/>
<dbReference type="KEGG" id="thyd:TTHT_1508"/>
<name>A0A7R6PUN6_9BACT</name>
<feature type="transmembrane region" description="Helical" evidence="5">
    <location>
        <begin position="31"/>
        <end position="52"/>
    </location>
</feature>
<dbReference type="GO" id="GO:0009403">
    <property type="term" value="P:toxin biosynthetic process"/>
    <property type="evidence" value="ECO:0007669"/>
    <property type="project" value="InterPro"/>
</dbReference>
<dbReference type="PANTHER" id="PTHR36926">
    <property type="entry name" value="COLICIN V PRODUCTION PROTEIN"/>
    <property type="match status" value="1"/>
</dbReference>
<evidence type="ECO:0000256" key="4">
    <source>
        <dbReference type="ARBA" id="ARBA00023136"/>
    </source>
</evidence>
<dbReference type="RefSeq" id="WP_201327311.1">
    <property type="nucleotide sequence ID" value="NZ_AP017470.1"/>
</dbReference>